<protein>
    <submittedName>
        <fullName evidence="2">Uncharacterized protein</fullName>
    </submittedName>
</protein>
<organism evidence="2 3">
    <name type="scientific">Holothuria leucospilota</name>
    <name type="common">Black long sea cucumber</name>
    <name type="synonym">Mertensiothuria leucospilota</name>
    <dbReference type="NCBI Taxonomy" id="206669"/>
    <lineage>
        <taxon>Eukaryota</taxon>
        <taxon>Metazoa</taxon>
        <taxon>Echinodermata</taxon>
        <taxon>Eleutherozoa</taxon>
        <taxon>Echinozoa</taxon>
        <taxon>Holothuroidea</taxon>
        <taxon>Aspidochirotacea</taxon>
        <taxon>Aspidochirotida</taxon>
        <taxon>Holothuriidae</taxon>
        <taxon>Holothuria</taxon>
    </lineage>
</organism>
<keyword evidence="3" id="KW-1185">Reference proteome</keyword>
<comment type="caution">
    <text evidence="2">The sequence shown here is derived from an EMBL/GenBank/DDBJ whole genome shotgun (WGS) entry which is preliminary data.</text>
</comment>
<feature type="region of interest" description="Disordered" evidence="1">
    <location>
        <begin position="82"/>
        <end position="116"/>
    </location>
</feature>
<evidence type="ECO:0000313" key="2">
    <source>
        <dbReference type="EMBL" id="KAJ8028186.1"/>
    </source>
</evidence>
<sequence length="135" mass="15773">MLRERTQLFLVEVKGHLRSLEVKKQNFLRIPKIVVWRHQRSKSKISQEFPRLSYGVTTSQKAKFSNNFQDCHGVTRHNKSKIPQEFPRSSSGVTKGQKAKFPKNSQDCHLGSPEVKKQISQEFSRSKIHWRSEVI</sequence>
<gene>
    <name evidence="2" type="ORF">HOLleu_30354</name>
</gene>
<dbReference type="Proteomes" id="UP001152320">
    <property type="component" value="Chromosome 15"/>
</dbReference>
<evidence type="ECO:0000256" key="1">
    <source>
        <dbReference type="SAM" id="MobiDB-lite"/>
    </source>
</evidence>
<dbReference type="EMBL" id="JAIZAY010000015">
    <property type="protein sequence ID" value="KAJ8028186.1"/>
    <property type="molecule type" value="Genomic_DNA"/>
</dbReference>
<name>A0A9Q1H125_HOLLE</name>
<reference evidence="2" key="1">
    <citation type="submission" date="2021-10" db="EMBL/GenBank/DDBJ databases">
        <title>Tropical sea cucumber genome reveals ecological adaptation and Cuvierian tubules defense mechanism.</title>
        <authorList>
            <person name="Chen T."/>
        </authorList>
    </citation>
    <scope>NUCLEOTIDE SEQUENCE</scope>
    <source>
        <strain evidence="2">Nanhai2018</strain>
        <tissue evidence="2">Muscle</tissue>
    </source>
</reference>
<dbReference type="AlphaFoldDB" id="A0A9Q1H125"/>
<evidence type="ECO:0000313" key="3">
    <source>
        <dbReference type="Proteomes" id="UP001152320"/>
    </source>
</evidence>
<proteinExistence type="predicted"/>
<accession>A0A9Q1H125</accession>